<dbReference type="Proteomes" id="UP001216139">
    <property type="component" value="Chromosome"/>
</dbReference>
<feature type="domain" description="Secretion system C-terminal sorting" evidence="1">
    <location>
        <begin position="91"/>
        <end position="169"/>
    </location>
</feature>
<gene>
    <name evidence="2" type="ORF">PQO05_08265</name>
</gene>
<evidence type="ECO:0000259" key="1">
    <source>
        <dbReference type="Pfam" id="PF18962"/>
    </source>
</evidence>
<dbReference type="Pfam" id="PF18962">
    <property type="entry name" value="Por_Secre_tail"/>
    <property type="match status" value="1"/>
</dbReference>
<accession>A0ABY7TD55</accession>
<organism evidence="2 3">
    <name type="scientific">Mucilaginibacter jinjuensis</name>
    <dbReference type="NCBI Taxonomy" id="1176721"/>
    <lineage>
        <taxon>Bacteria</taxon>
        <taxon>Pseudomonadati</taxon>
        <taxon>Bacteroidota</taxon>
        <taxon>Sphingobacteriia</taxon>
        <taxon>Sphingobacteriales</taxon>
        <taxon>Sphingobacteriaceae</taxon>
        <taxon>Mucilaginibacter</taxon>
    </lineage>
</organism>
<keyword evidence="3" id="KW-1185">Reference proteome</keyword>
<dbReference type="RefSeq" id="WP_273632230.1">
    <property type="nucleotide sequence ID" value="NZ_CP117167.1"/>
</dbReference>
<proteinExistence type="predicted"/>
<dbReference type="EMBL" id="CP117167">
    <property type="protein sequence ID" value="WCT13926.1"/>
    <property type="molecule type" value="Genomic_DNA"/>
</dbReference>
<name>A0ABY7TD55_9SPHI</name>
<dbReference type="NCBIfam" id="TIGR04183">
    <property type="entry name" value="Por_Secre_tail"/>
    <property type="match status" value="1"/>
</dbReference>
<dbReference type="Gene3D" id="2.60.40.4070">
    <property type="match status" value="1"/>
</dbReference>
<dbReference type="InterPro" id="IPR026444">
    <property type="entry name" value="Secre_tail"/>
</dbReference>
<protein>
    <submittedName>
        <fullName evidence="2">T9SS type A sorting domain-containing protein</fullName>
    </submittedName>
</protein>
<sequence>MRQKFTFNFLWIFLIASAISINFAFALGDKLKTDTAYLHIKNAKPNTRTSYLKGGFHLNFPSLSSSSKAGMAKPADDKPADDSKLLSNVSIFPNPVTDQINLKYTITRNTNVTIKIMDVLGNNVLTLLSQRMEPGERKFSYNLNKQLTSGFYFVRVVVGTESVIKRISIL</sequence>
<reference evidence="2 3" key="1">
    <citation type="submission" date="2023-02" db="EMBL/GenBank/DDBJ databases">
        <title>Genome sequence of Mucilaginibacter jinjuensis strain KACC 16571.</title>
        <authorList>
            <person name="Kim S."/>
            <person name="Heo J."/>
            <person name="Kwon S.-W."/>
        </authorList>
    </citation>
    <scope>NUCLEOTIDE SEQUENCE [LARGE SCALE GENOMIC DNA]</scope>
    <source>
        <strain evidence="2 3">KACC 16571</strain>
    </source>
</reference>
<evidence type="ECO:0000313" key="2">
    <source>
        <dbReference type="EMBL" id="WCT13926.1"/>
    </source>
</evidence>
<evidence type="ECO:0000313" key="3">
    <source>
        <dbReference type="Proteomes" id="UP001216139"/>
    </source>
</evidence>